<evidence type="ECO:0000313" key="2">
    <source>
        <dbReference type="EMBL" id="MFA0792439.1"/>
    </source>
</evidence>
<dbReference type="RefSeq" id="WP_371844810.1">
    <property type="nucleotide sequence ID" value="NZ_JBGMEL010000025.1"/>
</dbReference>
<feature type="transmembrane region" description="Helical" evidence="1">
    <location>
        <begin position="12"/>
        <end position="29"/>
    </location>
</feature>
<sequence length="151" mass="17445">MELQSNKVTTYILGGFVFIWLLVSLSFALDNGSIFSWIATTLLSILAVMTFSFKKNHFIDIESKQYISRNQILWHNWIEKKPLSIFKGLKIVSSPHHVKDSKKTHVNWQVVLVFKYASSTEGINAGSFYRKEDAQRHINKLQKMTDLPLVN</sequence>
<dbReference type="EMBL" id="JBGMEL010000025">
    <property type="protein sequence ID" value="MFA0792439.1"/>
    <property type="molecule type" value="Genomic_DNA"/>
</dbReference>
<organism evidence="2 3">
    <name type="scientific">Microbulbifer echini</name>
    <dbReference type="NCBI Taxonomy" id="1529067"/>
    <lineage>
        <taxon>Bacteria</taxon>
        <taxon>Pseudomonadati</taxon>
        <taxon>Pseudomonadota</taxon>
        <taxon>Gammaproteobacteria</taxon>
        <taxon>Cellvibrionales</taxon>
        <taxon>Microbulbiferaceae</taxon>
        <taxon>Microbulbifer</taxon>
    </lineage>
</organism>
<name>A0ABV4NTZ5_9GAMM</name>
<feature type="transmembrane region" description="Helical" evidence="1">
    <location>
        <begin position="35"/>
        <end position="53"/>
    </location>
</feature>
<proteinExistence type="predicted"/>
<gene>
    <name evidence="2" type="ORF">ACCI51_18020</name>
</gene>
<keyword evidence="3" id="KW-1185">Reference proteome</keyword>
<evidence type="ECO:0000313" key="3">
    <source>
        <dbReference type="Proteomes" id="UP001569414"/>
    </source>
</evidence>
<keyword evidence="1" id="KW-1133">Transmembrane helix</keyword>
<protein>
    <recommendedName>
        <fullName evidence="4">PH domain-containing protein</fullName>
    </recommendedName>
</protein>
<keyword evidence="1" id="KW-0812">Transmembrane</keyword>
<reference evidence="2 3" key="1">
    <citation type="submission" date="2024-08" db="EMBL/GenBank/DDBJ databases">
        <authorList>
            <person name="Ishaq N."/>
        </authorList>
    </citation>
    <scope>NUCLEOTIDE SEQUENCE [LARGE SCALE GENOMIC DNA]</scope>
    <source>
        <strain evidence="2 3">JCM 30400</strain>
    </source>
</reference>
<evidence type="ECO:0008006" key="4">
    <source>
        <dbReference type="Google" id="ProtNLM"/>
    </source>
</evidence>
<comment type="caution">
    <text evidence="2">The sequence shown here is derived from an EMBL/GenBank/DDBJ whole genome shotgun (WGS) entry which is preliminary data.</text>
</comment>
<accession>A0ABV4NTZ5</accession>
<evidence type="ECO:0000256" key="1">
    <source>
        <dbReference type="SAM" id="Phobius"/>
    </source>
</evidence>
<keyword evidence="1" id="KW-0472">Membrane</keyword>
<dbReference type="Proteomes" id="UP001569414">
    <property type="component" value="Unassembled WGS sequence"/>
</dbReference>